<organism evidence="2 3">
    <name type="scientific">Halanaerobium saccharolyticum</name>
    <dbReference type="NCBI Taxonomy" id="43595"/>
    <lineage>
        <taxon>Bacteria</taxon>
        <taxon>Bacillati</taxon>
        <taxon>Bacillota</taxon>
        <taxon>Clostridia</taxon>
        <taxon>Halanaerobiales</taxon>
        <taxon>Halanaerobiaceae</taxon>
        <taxon>Halanaerobium</taxon>
    </lineage>
</organism>
<dbReference type="SUPFAM" id="SSF140356">
    <property type="entry name" value="PPK N-terminal domain-like"/>
    <property type="match status" value="1"/>
</dbReference>
<feature type="domain" description="Polyphosphate kinase N-terminal" evidence="1">
    <location>
        <begin position="9"/>
        <end position="112"/>
    </location>
</feature>
<dbReference type="RefSeq" id="WP_108139476.1">
    <property type="nucleotide sequence ID" value="NZ_QAXS01000009.1"/>
</dbReference>
<evidence type="ECO:0000313" key="3">
    <source>
        <dbReference type="Proteomes" id="UP000244089"/>
    </source>
</evidence>
<dbReference type="Proteomes" id="UP000244089">
    <property type="component" value="Unassembled WGS sequence"/>
</dbReference>
<dbReference type="InterPro" id="IPR036832">
    <property type="entry name" value="PPK_N_dom_sf"/>
</dbReference>
<dbReference type="Pfam" id="PF13089">
    <property type="entry name" value="PP_kinase_N"/>
    <property type="match status" value="1"/>
</dbReference>
<dbReference type="GO" id="GO:0008976">
    <property type="term" value="F:polyphosphate kinase activity"/>
    <property type="evidence" value="ECO:0007669"/>
    <property type="project" value="InterPro"/>
</dbReference>
<dbReference type="PANTHER" id="PTHR30218">
    <property type="entry name" value="POLYPHOSPHATE KINASE"/>
    <property type="match status" value="1"/>
</dbReference>
<dbReference type="AlphaFoldDB" id="A0A2T5RL92"/>
<dbReference type="Gene3D" id="1.20.58.310">
    <property type="entry name" value="Polyphosphate kinase N-terminal domain"/>
    <property type="match status" value="1"/>
</dbReference>
<keyword evidence="2" id="KW-0808">Transferase</keyword>
<name>A0A2T5RL92_9FIRM</name>
<keyword evidence="2" id="KW-0418">Kinase</keyword>
<dbReference type="InterPro" id="IPR003414">
    <property type="entry name" value="PP_kinase"/>
</dbReference>
<dbReference type="OrthoDB" id="9761456at2"/>
<dbReference type="GO" id="GO:0006799">
    <property type="term" value="P:polyphosphate biosynthetic process"/>
    <property type="evidence" value="ECO:0007669"/>
    <property type="project" value="InterPro"/>
</dbReference>
<evidence type="ECO:0000259" key="1">
    <source>
        <dbReference type="Pfam" id="PF13089"/>
    </source>
</evidence>
<evidence type="ECO:0000313" key="2">
    <source>
        <dbReference type="EMBL" id="PTV99867.1"/>
    </source>
</evidence>
<protein>
    <submittedName>
        <fullName evidence="2">Polyphosphate kinase-like protein</fullName>
    </submittedName>
</protein>
<dbReference type="PANTHER" id="PTHR30218:SF0">
    <property type="entry name" value="POLYPHOSPHATE KINASE"/>
    <property type="match status" value="1"/>
</dbReference>
<comment type="caution">
    <text evidence="2">The sequence shown here is derived from an EMBL/GenBank/DDBJ whole genome shotgun (WGS) entry which is preliminary data.</text>
</comment>
<accession>A0A2T5RL92</accession>
<dbReference type="InterPro" id="IPR025198">
    <property type="entry name" value="PPK_N_dom"/>
</dbReference>
<reference evidence="2 3" key="1">
    <citation type="submission" date="2018-04" db="EMBL/GenBank/DDBJ databases">
        <title>Subsurface microbial communities from deep shales in Ohio and West Virginia, USA.</title>
        <authorList>
            <person name="Wrighton K."/>
        </authorList>
    </citation>
    <scope>NUCLEOTIDE SEQUENCE [LARGE SCALE GENOMIC DNA]</scope>
    <source>
        <strain evidence="2 3">WC1</strain>
    </source>
</reference>
<proteinExistence type="predicted"/>
<sequence>MNFDDPQFYFNKQLSWLKFNIRVLEEANSDEEETPLLEKLKYLAITATNLDEFFMVRVSRIKDDIESGFNEADKSGYRPKELFNEISKTIHKIYNNQYKYFNKTIKKLETEGCIINVVKKKM</sequence>
<dbReference type="GO" id="GO:0009358">
    <property type="term" value="C:polyphosphate kinase complex"/>
    <property type="evidence" value="ECO:0007669"/>
    <property type="project" value="InterPro"/>
</dbReference>
<gene>
    <name evidence="2" type="ORF">C8C76_10991</name>
</gene>
<dbReference type="EMBL" id="QAXS01000009">
    <property type="protein sequence ID" value="PTV99867.1"/>
    <property type="molecule type" value="Genomic_DNA"/>
</dbReference>